<dbReference type="AlphaFoldDB" id="A0A7K1FUT4"/>
<dbReference type="SUPFAM" id="SSF53822">
    <property type="entry name" value="Periplasmic binding protein-like I"/>
    <property type="match status" value="1"/>
</dbReference>
<dbReference type="InterPro" id="IPR028082">
    <property type="entry name" value="Peripla_BP_I"/>
</dbReference>
<reference evidence="5 6" key="1">
    <citation type="submission" date="2019-11" db="EMBL/GenBank/DDBJ databases">
        <authorList>
            <person name="Jiang L.-Q."/>
        </authorList>
    </citation>
    <scope>NUCLEOTIDE SEQUENCE [LARGE SCALE GENOMIC DNA]</scope>
    <source>
        <strain evidence="5 6">YIM 132087</strain>
    </source>
</reference>
<dbReference type="Proteomes" id="UP000460221">
    <property type="component" value="Unassembled WGS sequence"/>
</dbReference>
<sequence length="417" mass="42048">MLGSAALRRSAVRGAVAVVLAGSLAACGQENSAGGTSGGAAASGDTVKFMSIAAVGSALTNYPDVDAGAKAAVEAINKAGGINGKQISYQFCNTQGDANQAAACARKAQTEGVAAVVGEVDIYSSQSMPILEAAGIPNIGNLPAGGAIDYENPVSYPLHEGNYGAFTAAPYAFKAAGKKKMAVVALDFAATAAQVEIVNKAIAVSGMPTAGEVKIPAQGVTDYAPYAQQLKDLGVDSALVMLGPTGLQGMYKAVKGMALDVQLAGTVFSFGEAEAQAIGEAADGIWVLSPLPGIHDDQDAAVKQWNEQLTATGVADGDPGLRRAAGLNTWLAFQAAAAVAKTITGPVTAESMSAALKSAKDVDVAGLLTWSPAELGTAALGAFPRLPSSTYRVVTYEGGVQVDADQPEIEEPLTGVR</sequence>
<name>A0A7K1FUT4_9ACTN</name>
<feature type="chain" id="PRO_5038467973" evidence="3">
    <location>
        <begin position="29"/>
        <end position="417"/>
    </location>
</feature>
<comment type="caution">
    <text evidence="5">The sequence shown here is derived from an EMBL/GenBank/DDBJ whole genome shotgun (WGS) entry which is preliminary data.</text>
</comment>
<feature type="domain" description="Leucine-binding protein" evidence="4">
    <location>
        <begin position="62"/>
        <end position="365"/>
    </location>
</feature>
<dbReference type="PANTHER" id="PTHR47235:SF1">
    <property type="entry name" value="BLR6548 PROTEIN"/>
    <property type="match status" value="1"/>
</dbReference>
<evidence type="ECO:0000256" key="1">
    <source>
        <dbReference type="ARBA" id="ARBA00010062"/>
    </source>
</evidence>
<comment type="similarity">
    <text evidence="1">Belongs to the leucine-binding protein family.</text>
</comment>
<feature type="signal peptide" evidence="3">
    <location>
        <begin position="1"/>
        <end position="28"/>
    </location>
</feature>
<dbReference type="InterPro" id="IPR028081">
    <property type="entry name" value="Leu-bd"/>
</dbReference>
<dbReference type="PANTHER" id="PTHR47235">
    <property type="entry name" value="BLR6548 PROTEIN"/>
    <property type="match status" value="1"/>
</dbReference>
<organism evidence="5 6">
    <name type="scientific">Nakamurella alba</name>
    <dbReference type="NCBI Taxonomy" id="2665158"/>
    <lineage>
        <taxon>Bacteria</taxon>
        <taxon>Bacillati</taxon>
        <taxon>Actinomycetota</taxon>
        <taxon>Actinomycetes</taxon>
        <taxon>Nakamurellales</taxon>
        <taxon>Nakamurellaceae</taxon>
        <taxon>Nakamurella</taxon>
    </lineage>
</organism>
<accession>A0A7K1FUT4</accession>
<evidence type="ECO:0000313" key="6">
    <source>
        <dbReference type="Proteomes" id="UP000460221"/>
    </source>
</evidence>
<keyword evidence="6" id="KW-1185">Reference proteome</keyword>
<dbReference type="RefSeq" id="WP_154771102.1">
    <property type="nucleotide sequence ID" value="NZ_WLYK01000013.1"/>
</dbReference>
<evidence type="ECO:0000256" key="3">
    <source>
        <dbReference type="SAM" id="SignalP"/>
    </source>
</evidence>
<evidence type="ECO:0000313" key="5">
    <source>
        <dbReference type="EMBL" id="MTD17109.1"/>
    </source>
</evidence>
<dbReference type="Pfam" id="PF13458">
    <property type="entry name" value="Peripla_BP_6"/>
    <property type="match status" value="1"/>
</dbReference>
<protein>
    <submittedName>
        <fullName evidence="5">ABC transporter substrate-binding protein</fullName>
    </submittedName>
</protein>
<evidence type="ECO:0000256" key="2">
    <source>
        <dbReference type="ARBA" id="ARBA00022729"/>
    </source>
</evidence>
<dbReference type="EMBL" id="WLYK01000013">
    <property type="protein sequence ID" value="MTD17109.1"/>
    <property type="molecule type" value="Genomic_DNA"/>
</dbReference>
<proteinExistence type="inferred from homology"/>
<evidence type="ECO:0000259" key="4">
    <source>
        <dbReference type="Pfam" id="PF13458"/>
    </source>
</evidence>
<gene>
    <name evidence="5" type="ORF">GIS00_24540</name>
</gene>
<keyword evidence="2 3" id="KW-0732">Signal</keyword>
<dbReference type="Gene3D" id="3.40.50.2300">
    <property type="match status" value="2"/>
</dbReference>